<protein>
    <submittedName>
        <fullName evidence="2">Uncharacterized protein</fullName>
    </submittedName>
</protein>
<sequence length="152" mass="16133">MPSFTPRSRAICAIGFPVSSTIRTAPSRNSRSYFFRFSGISIPIVDASTVRGEPHGDGIDNEADDNLDGDKFVNEVDPDMDGDGLLNEEDPDIDGDGILNDKEEEPIRPARMATAKPTPKTGEPNDPVDITDPARGTEDAGTSSTTGAVPAL</sequence>
<keyword evidence="3" id="KW-1185">Reference proteome</keyword>
<name>A0ABV9TPW0_9MICC</name>
<gene>
    <name evidence="2" type="ORF">ACFPCS_18145</name>
</gene>
<accession>A0ABV9TPW0</accession>
<feature type="region of interest" description="Disordered" evidence="1">
    <location>
        <begin position="48"/>
        <end position="152"/>
    </location>
</feature>
<evidence type="ECO:0000313" key="2">
    <source>
        <dbReference type="EMBL" id="MFC4905488.1"/>
    </source>
</evidence>
<comment type="caution">
    <text evidence="2">The sequence shown here is derived from an EMBL/GenBank/DDBJ whole genome shotgun (WGS) entry which is preliminary data.</text>
</comment>
<feature type="compositionally biased region" description="Polar residues" evidence="1">
    <location>
        <begin position="140"/>
        <end position="152"/>
    </location>
</feature>
<dbReference type="Proteomes" id="UP001595797">
    <property type="component" value="Unassembled WGS sequence"/>
</dbReference>
<evidence type="ECO:0000313" key="3">
    <source>
        <dbReference type="Proteomes" id="UP001595797"/>
    </source>
</evidence>
<dbReference type="RefSeq" id="WP_277552143.1">
    <property type="nucleotide sequence ID" value="NZ_JARAMH010000022.1"/>
</dbReference>
<reference evidence="3" key="1">
    <citation type="journal article" date="2019" name="Int. J. Syst. Evol. Microbiol.">
        <title>The Global Catalogue of Microorganisms (GCM) 10K type strain sequencing project: providing services to taxonomists for standard genome sequencing and annotation.</title>
        <authorList>
            <consortium name="The Broad Institute Genomics Platform"/>
            <consortium name="The Broad Institute Genome Sequencing Center for Infectious Disease"/>
            <person name="Wu L."/>
            <person name="Ma J."/>
        </authorList>
    </citation>
    <scope>NUCLEOTIDE SEQUENCE [LARGE SCALE GENOMIC DNA]</scope>
    <source>
        <strain evidence="3">CGMCC 4.6946</strain>
    </source>
</reference>
<proteinExistence type="predicted"/>
<evidence type="ECO:0000256" key="1">
    <source>
        <dbReference type="SAM" id="MobiDB-lite"/>
    </source>
</evidence>
<dbReference type="EMBL" id="JBHSIW010000026">
    <property type="protein sequence ID" value="MFC4905488.1"/>
    <property type="molecule type" value="Genomic_DNA"/>
</dbReference>
<organism evidence="2 3">
    <name type="scientific">Kocuria oceani</name>
    <dbReference type="NCBI Taxonomy" id="988827"/>
    <lineage>
        <taxon>Bacteria</taxon>
        <taxon>Bacillati</taxon>
        <taxon>Actinomycetota</taxon>
        <taxon>Actinomycetes</taxon>
        <taxon>Micrococcales</taxon>
        <taxon>Micrococcaceae</taxon>
        <taxon>Kocuria</taxon>
    </lineage>
</organism>
<feature type="compositionally biased region" description="Basic and acidic residues" evidence="1">
    <location>
        <begin position="99"/>
        <end position="108"/>
    </location>
</feature>
<feature type="compositionally biased region" description="Acidic residues" evidence="1">
    <location>
        <begin position="76"/>
        <end position="95"/>
    </location>
</feature>